<organism evidence="3 4">
    <name type="scientific">Candidatus Colwellbacteria bacterium CG_4_9_14_0_2_um_filter_50_12</name>
    <dbReference type="NCBI Taxonomy" id="1974538"/>
    <lineage>
        <taxon>Bacteria</taxon>
        <taxon>Candidatus Colwelliibacteriota</taxon>
    </lineage>
</organism>
<feature type="transmembrane region" description="Helical" evidence="1">
    <location>
        <begin position="20"/>
        <end position="39"/>
    </location>
</feature>
<keyword evidence="1" id="KW-0812">Transmembrane</keyword>
<keyword evidence="1" id="KW-1133">Transmembrane helix</keyword>
<dbReference type="Proteomes" id="UP000229674">
    <property type="component" value="Unassembled WGS sequence"/>
</dbReference>
<gene>
    <name evidence="3" type="ORF">CO020_01480</name>
</gene>
<reference evidence="4" key="1">
    <citation type="submission" date="2017-09" db="EMBL/GenBank/DDBJ databases">
        <title>Depth-based differentiation of microbial function through sediment-hosted aquifers and enrichment of novel symbionts in the deep terrestrial subsurface.</title>
        <authorList>
            <person name="Probst A.J."/>
            <person name="Ladd B."/>
            <person name="Jarett J.K."/>
            <person name="Geller-Mcgrath D.E."/>
            <person name="Sieber C.M.K."/>
            <person name="Emerson J.B."/>
            <person name="Anantharaman K."/>
            <person name="Thomas B.C."/>
            <person name="Malmstrom R."/>
            <person name="Stieglmeier M."/>
            <person name="Klingl A."/>
            <person name="Woyke T."/>
            <person name="Ryan C.M."/>
            <person name="Banfield J.F."/>
        </authorList>
    </citation>
    <scope>NUCLEOTIDE SEQUENCE [LARGE SCALE GENOMIC DNA]</scope>
</reference>
<keyword evidence="1" id="KW-0472">Membrane</keyword>
<proteinExistence type="predicted"/>
<feature type="transmembrane region" description="Helical" evidence="1">
    <location>
        <begin position="45"/>
        <end position="63"/>
    </location>
</feature>
<evidence type="ECO:0000313" key="4">
    <source>
        <dbReference type="Proteomes" id="UP000229674"/>
    </source>
</evidence>
<sequence>MWKWPPNATYKASPATMRKIIKVLPWLVFTVGLAMVLTVSGDSTFYVLGFCLLVIGVSFAVILQGLRRIPAEPPQVALVTFLGGRIRRVKREGWRFFFAHPYVFGYIPIGITSIPQDFTPSEVRTPDNAELKVPISITWHPNGDDPGALIAFINSGGETGVRVILQNIVSERIRQWHRSPKEGPQTWEEAIGATDKTVEAILETILAKDVTQEEMKECRRGNGRFELPSLGIVISLLNIEQVEVVGTVKEAAEKAAKEVQEKKAESIETQTFLSLVKENEKAGFSKNEARDNIQVERGKVPKTINEHRISLDPAAAEAVKALAGSPALAAIVGKLLAKKGDKQT</sequence>
<evidence type="ECO:0000313" key="3">
    <source>
        <dbReference type="EMBL" id="PJC65297.1"/>
    </source>
</evidence>
<protein>
    <recommendedName>
        <fullName evidence="2">Band 7 domain-containing protein</fullName>
    </recommendedName>
</protein>
<dbReference type="AlphaFoldDB" id="A0A2M8G0W9"/>
<feature type="transmembrane region" description="Helical" evidence="1">
    <location>
        <begin position="94"/>
        <end position="114"/>
    </location>
</feature>
<dbReference type="InterPro" id="IPR001107">
    <property type="entry name" value="Band_7"/>
</dbReference>
<evidence type="ECO:0000259" key="2">
    <source>
        <dbReference type="Pfam" id="PF01145"/>
    </source>
</evidence>
<comment type="caution">
    <text evidence="3">The sequence shown here is derived from an EMBL/GenBank/DDBJ whole genome shotgun (WGS) entry which is preliminary data.</text>
</comment>
<accession>A0A2M8G0W9</accession>
<evidence type="ECO:0000256" key="1">
    <source>
        <dbReference type="SAM" id="Phobius"/>
    </source>
</evidence>
<name>A0A2M8G0W9_9BACT</name>
<dbReference type="EMBL" id="PFQX01000054">
    <property type="protein sequence ID" value="PJC65297.1"/>
    <property type="molecule type" value="Genomic_DNA"/>
</dbReference>
<feature type="domain" description="Band 7" evidence="2">
    <location>
        <begin position="73"/>
        <end position="268"/>
    </location>
</feature>
<dbReference type="Pfam" id="PF01145">
    <property type="entry name" value="Band_7"/>
    <property type="match status" value="1"/>
</dbReference>